<comment type="caution">
    <text evidence="2">The sequence shown here is derived from an EMBL/GenBank/DDBJ whole genome shotgun (WGS) entry which is preliminary data.</text>
</comment>
<sequence>MFIVVLFGLVFQNLTDMFVNVKYDLYGFFQKGVDWLSLLPMLGLFPSAILIFFNFYPWNNGKRSVLYVGMATAFLVGFEYLSLLAGYFYYHKWKLWWSVIEYPILLYINIGFFKVYKIMTKPADGGRS</sequence>
<dbReference type="Proteomes" id="UP000564644">
    <property type="component" value="Unassembled WGS sequence"/>
</dbReference>
<dbReference type="RefSeq" id="WP_185129149.1">
    <property type="nucleotide sequence ID" value="NZ_JACJVO010000012.1"/>
</dbReference>
<keyword evidence="1" id="KW-0812">Transmembrane</keyword>
<proteinExistence type="predicted"/>
<accession>A0A7X0SK66</accession>
<feature type="transmembrane region" description="Helical" evidence="1">
    <location>
        <begin position="65"/>
        <end position="89"/>
    </location>
</feature>
<dbReference type="NCBIfam" id="NF041644">
    <property type="entry name" value="CBO0543_fam"/>
    <property type="match status" value="1"/>
</dbReference>
<organism evidence="2 3">
    <name type="scientific">Cohnella zeiphila</name>
    <dbReference type="NCBI Taxonomy" id="2761120"/>
    <lineage>
        <taxon>Bacteria</taxon>
        <taxon>Bacillati</taxon>
        <taxon>Bacillota</taxon>
        <taxon>Bacilli</taxon>
        <taxon>Bacillales</taxon>
        <taxon>Paenibacillaceae</taxon>
        <taxon>Cohnella</taxon>
    </lineage>
</organism>
<keyword evidence="3" id="KW-1185">Reference proteome</keyword>
<feature type="transmembrane region" description="Helical" evidence="1">
    <location>
        <begin position="95"/>
        <end position="113"/>
    </location>
</feature>
<dbReference type="EMBL" id="JACJVO010000012">
    <property type="protein sequence ID" value="MBB6731479.1"/>
    <property type="molecule type" value="Genomic_DNA"/>
</dbReference>
<dbReference type="InterPro" id="IPR048147">
    <property type="entry name" value="CBO0543-like"/>
</dbReference>
<keyword evidence="1" id="KW-0472">Membrane</keyword>
<evidence type="ECO:0000313" key="3">
    <source>
        <dbReference type="Proteomes" id="UP000564644"/>
    </source>
</evidence>
<feature type="transmembrane region" description="Helical" evidence="1">
    <location>
        <begin position="33"/>
        <end position="53"/>
    </location>
</feature>
<gene>
    <name evidence="2" type="ORF">H7C18_11225</name>
</gene>
<protein>
    <submittedName>
        <fullName evidence="2">Uncharacterized protein</fullName>
    </submittedName>
</protein>
<dbReference type="AlphaFoldDB" id="A0A7X0SK66"/>
<name>A0A7X0SK66_9BACL</name>
<keyword evidence="1" id="KW-1133">Transmembrane helix</keyword>
<evidence type="ECO:0000256" key="1">
    <source>
        <dbReference type="SAM" id="Phobius"/>
    </source>
</evidence>
<evidence type="ECO:0000313" key="2">
    <source>
        <dbReference type="EMBL" id="MBB6731479.1"/>
    </source>
</evidence>
<reference evidence="2 3" key="1">
    <citation type="submission" date="2020-08" db="EMBL/GenBank/DDBJ databases">
        <title>Cohnella phylogeny.</title>
        <authorList>
            <person name="Dunlap C."/>
        </authorList>
    </citation>
    <scope>NUCLEOTIDE SEQUENCE [LARGE SCALE GENOMIC DNA]</scope>
    <source>
        <strain evidence="2 3">CBP 2801</strain>
    </source>
</reference>